<feature type="compositionally biased region" description="Polar residues" evidence="15">
    <location>
        <begin position="272"/>
        <end position="284"/>
    </location>
</feature>
<dbReference type="InterPro" id="IPR036236">
    <property type="entry name" value="Znf_C2H2_sf"/>
</dbReference>
<evidence type="ECO:0000256" key="2">
    <source>
        <dbReference type="ARBA" id="ARBA00004123"/>
    </source>
</evidence>
<dbReference type="EMBL" id="BLXT01001211">
    <property type="protein sequence ID" value="GFN83667.1"/>
    <property type="molecule type" value="Genomic_DNA"/>
</dbReference>
<proteinExistence type="inferred from homology"/>
<dbReference type="PANTHER" id="PTHR24379">
    <property type="entry name" value="KRAB AND ZINC FINGER DOMAIN-CONTAINING"/>
    <property type="match status" value="1"/>
</dbReference>
<keyword evidence="7 14" id="KW-0863">Zinc-finger</keyword>
<keyword evidence="18" id="KW-1185">Reference proteome</keyword>
<feature type="domain" description="C2H2-type" evidence="16">
    <location>
        <begin position="895"/>
        <end position="922"/>
    </location>
</feature>
<keyword evidence="6" id="KW-0677">Repeat</keyword>
<feature type="region of interest" description="Disordered" evidence="15">
    <location>
        <begin position="321"/>
        <end position="374"/>
    </location>
</feature>
<feature type="domain" description="C2H2-type" evidence="16">
    <location>
        <begin position="1066"/>
        <end position="1088"/>
    </location>
</feature>
<evidence type="ECO:0000256" key="13">
    <source>
        <dbReference type="ARBA" id="ARBA00023242"/>
    </source>
</evidence>
<evidence type="ECO:0000256" key="10">
    <source>
        <dbReference type="ARBA" id="ARBA00023015"/>
    </source>
</evidence>
<feature type="domain" description="C2H2-type" evidence="16">
    <location>
        <begin position="951"/>
        <end position="978"/>
    </location>
</feature>
<evidence type="ECO:0000256" key="7">
    <source>
        <dbReference type="ARBA" id="ARBA00022771"/>
    </source>
</evidence>
<dbReference type="Gene3D" id="3.30.160.60">
    <property type="entry name" value="Classic Zinc Finger"/>
    <property type="match status" value="8"/>
</dbReference>
<sequence length="1129" mass="126408">MEGKDALAAGDNIEEVNGLQKSAEAAVPNGSQSGSDNRTKAEEVKWDIVGILIAVPNSDDPWIDANSGPQELNDSSIKDVALSPGSEINTEKNSSVPVAGEIEKFSRANTNEKPQQLQEKSCGDFLHGAVEMGGSVSSPKTVCSTKRSLRTQKGHLIKKLRRHPLNIQKKSMLINYNKRSKSTKTKEGGNAFGLRAEKQQLKSASPSKKLKERFISKRKKCTTLSNRSINGCIYSHSVPTSISSLKRNQCKALRTLTNGNHLTKRTVPETPYSPNLKNDTVQTKLKQRCESPFEGTGMTMSSDSVTGLPSQRQSVCLSECNASEDKSNFPKKSGPQDDSNEDRQCSLTCHDEQFQPRSPSVSESLHPIDSSGEAGSFQHESGVCCTGVTGKCSVGLRLYTKASAELCGSQELNIVPKQNPGDCDRAVNRSIEHLPSQLSVEDRNPFQSISSSSDSISVSYSDEGFVELCLSQSDTDISCQDAMGNDSMKHFDEIFTEICTIKKSSKVPKRKANERSISNKNNEDCLTSLSPKGNGSHCDQNDSVSVYEKTEISSSQQCRVDDKDFIKFGEERWTKIFEAAILNNEKEANSQEVDSPNGKCDDHLQSSFLEKSSSSCPTDNDETSVESSPSQCETDISCRDVSGEGTAKLHQNISIDFCSSEKSSAGYDKNPNNCVTSSCSSSDHLTSCFSDKDYNCCHNNSSDSITKKNRSSELFFSQHQSDSYHESVRRKNSMKVCSVTLTKVCGSEEVGIASKGKTHEFDMPCGGRKFKNDIFTKSDRKTQCEKSKAKKQDQECTNALVKKLKRFKRYKCQFCPSKFKRTAELLRHTRKHTGEKPFKCNVCGNTYKTKENLRRHSKAHLEEKKSFECQECGKEFARKFDMVRHMLIHTGERPFTCEHCGKTFMASNDLNKHYKIHLGKKPFKCKICGLAFVQLANYTSHVKIHIGDRPFHCDECGQSFTRKSNLKRHEIIHTRVAPHTCSVCGKSFTRSSDLAGHSKIHTGEKPLVCDICGDKFRQISHLQAHRRRHIVKKKQFEKAKRPQPKEGWKFSEFCKQSSHRGKERGLSCDLCCKKFYRTYNLSRHREWHLSSGIYHCETCMWVPRFDCLAPDTQKLCIKLKPYVLLRRLS</sequence>
<evidence type="ECO:0000256" key="8">
    <source>
        <dbReference type="ARBA" id="ARBA00022833"/>
    </source>
</evidence>
<dbReference type="InterPro" id="IPR013087">
    <property type="entry name" value="Znf_C2H2_type"/>
</dbReference>
<feature type="compositionally biased region" description="Basic and acidic residues" evidence="15">
    <location>
        <begin position="341"/>
        <end position="354"/>
    </location>
</feature>
<keyword evidence="8" id="KW-0862">Zinc</keyword>
<accession>A0AAV3YMT8</accession>
<name>A0AAV3YMT8_9GAST</name>
<dbReference type="SMART" id="SM00355">
    <property type="entry name" value="ZnF_C2H2"/>
    <property type="match status" value="9"/>
</dbReference>
<dbReference type="FunFam" id="3.30.160.60:FF:000097">
    <property type="entry name" value="Zinc finger protein"/>
    <property type="match status" value="1"/>
</dbReference>
<dbReference type="GO" id="GO:0008270">
    <property type="term" value="F:zinc ion binding"/>
    <property type="evidence" value="ECO:0007669"/>
    <property type="project" value="UniProtKB-KW"/>
</dbReference>
<protein>
    <submittedName>
        <fullName evidence="17">Zinc finger protein 836</fullName>
    </submittedName>
</protein>
<evidence type="ECO:0000256" key="5">
    <source>
        <dbReference type="ARBA" id="ARBA00022723"/>
    </source>
</evidence>
<evidence type="ECO:0000256" key="14">
    <source>
        <dbReference type="PROSITE-ProRule" id="PRU00042"/>
    </source>
</evidence>
<keyword evidence="9" id="KW-0832">Ubl conjugation</keyword>
<evidence type="ECO:0000259" key="16">
    <source>
        <dbReference type="PROSITE" id="PS50157"/>
    </source>
</evidence>
<comment type="subcellular location">
    <subcellularLocation>
        <location evidence="2">Nucleus</location>
    </subcellularLocation>
</comment>
<keyword evidence="12" id="KW-0804">Transcription</keyword>
<reference evidence="17 18" key="1">
    <citation type="journal article" date="2021" name="Elife">
        <title>Chloroplast acquisition without the gene transfer in kleptoplastic sea slugs, Plakobranchus ocellatus.</title>
        <authorList>
            <person name="Maeda T."/>
            <person name="Takahashi S."/>
            <person name="Yoshida T."/>
            <person name="Shimamura S."/>
            <person name="Takaki Y."/>
            <person name="Nagai Y."/>
            <person name="Toyoda A."/>
            <person name="Suzuki Y."/>
            <person name="Arimoto A."/>
            <person name="Ishii H."/>
            <person name="Satoh N."/>
            <person name="Nishiyama T."/>
            <person name="Hasebe M."/>
            <person name="Maruyama T."/>
            <person name="Minagawa J."/>
            <person name="Obokata J."/>
            <person name="Shigenobu S."/>
        </authorList>
    </citation>
    <scope>NUCLEOTIDE SEQUENCE [LARGE SCALE GENOMIC DNA]</scope>
</reference>
<dbReference type="FunFam" id="3.30.160.60:FF:000624">
    <property type="entry name" value="zinc finger protein 697"/>
    <property type="match status" value="1"/>
</dbReference>
<dbReference type="SUPFAM" id="SSF57667">
    <property type="entry name" value="beta-beta-alpha zinc fingers"/>
    <property type="match status" value="5"/>
</dbReference>
<dbReference type="PROSITE" id="PS50157">
    <property type="entry name" value="ZINC_FINGER_C2H2_2"/>
    <property type="match status" value="9"/>
</dbReference>
<dbReference type="Pfam" id="PF00096">
    <property type="entry name" value="zf-C2H2"/>
    <property type="match status" value="7"/>
</dbReference>
<dbReference type="GO" id="GO:0005634">
    <property type="term" value="C:nucleus"/>
    <property type="evidence" value="ECO:0007669"/>
    <property type="project" value="UniProtKB-SubCell"/>
</dbReference>
<feature type="region of interest" description="Disordered" evidence="15">
    <location>
        <begin position="610"/>
        <end position="633"/>
    </location>
</feature>
<feature type="domain" description="C2H2-type" evidence="16">
    <location>
        <begin position="838"/>
        <end position="865"/>
    </location>
</feature>
<evidence type="ECO:0000313" key="17">
    <source>
        <dbReference type="EMBL" id="GFN83667.1"/>
    </source>
</evidence>
<dbReference type="FunFam" id="3.30.160.60:FF:001498">
    <property type="entry name" value="Zinc finger protein 404"/>
    <property type="match status" value="1"/>
</dbReference>
<keyword evidence="5" id="KW-0479">Metal-binding</keyword>
<dbReference type="PROSITE" id="PS00028">
    <property type="entry name" value="ZINC_FINGER_C2H2_1"/>
    <property type="match status" value="9"/>
</dbReference>
<dbReference type="GO" id="GO:0003677">
    <property type="term" value="F:DNA binding"/>
    <property type="evidence" value="ECO:0007669"/>
    <property type="project" value="UniProtKB-KW"/>
</dbReference>
<evidence type="ECO:0000256" key="4">
    <source>
        <dbReference type="ARBA" id="ARBA00022499"/>
    </source>
</evidence>
<keyword evidence="13" id="KW-0539">Nucleus</keyword>
<dbReference type="Proteomes" id="UP000735302">
    <property type="component" value="Unassembled WGS sequence"/>
</dbReference>
<evidence type="ECO:0000256" key="11">
    <source>
        <dbReference type="ARBA" id="ARBA00023125"/>
    </source>
</evidence>
<evidence type="ECO:0000256" key="12">
    <source>
        <dbReference type="ARBA" id="ARBA00023163"/>
    </source>
</evidence>
<feature type="domain" description="C2H2-type" evidence="16">
    <location>
        <begin position="979"/>
        <end position="1006"/>
    </location>
</feature>
<keyword evidence="11" id="KW-0238">DNA-binding</keyword>
<comment type="caution">
    <text evidence="17">The sequence shown here is derived from an EMBL/GenBank/DDBJ whole genome shotgun (WGS) entry which is preliminary data.</text>
</comment>
<evidence type="ECO:0000256" key="1">
    <source>
        <dbReference type="ARBA" id="ARBA00003767"/>
    </source>
</evidence>
<dbReference type="FunFam" id="3.30.160.60:FF:000060">
    <property type="entry name" value="zinc finger protein 436"/>
    <property type="match status" value="1"/>
</dbReference>
<evidence type="ECO:0000256" key="3">
    <source>
        <dbReference type="ARBA" id="ARBA00006991"/>
    </source>
</evidence>
<dbReference type="AlphaFoldDB" id="A0AAV3YMT8"/>
<feature type="domain" description="C2H2-type" evidence="16">
    <location>
        <begin position="867"/>
        <end position="894"/>
    </location>
</feature>
<feature type="region of interest" description="Disordered" evidence="15">
    <location>
        <begin position="1"/>
        <end position="41"/>
    </location>
</feature>
<feature type="domain" description="C2H2-type" evidence="16">
    <location>
        <begin position="1007"/>
        <end position="1034"/>
    </location>
</feature>
<dbReference type="PANTHER" id="PTHR24379:SF121">
    <property type="entry name" value="C2H2-TYPE DOMAIN-CONTAINING PROTEIN"/>
    <property type="match status" value="1"/>
</dbReference>
<dbReference type="FunFam" id="3.30.160.60:FF:000247">
    <property type="entry name" value="Zinc finger protein 236"/>
    <property type="match status" value="1"/>
</dbReference>
<evidence type="ECO:0000313" key="18">
    <source>
        <dbReference type="Proteomes" id="UP000735302"/>
    </source>
</evidence>
<gene>
    <name evidence="17" type="ORF">PoB_001017300</name>
</gene>
<dbReference type="FunFam" id="3.30.160.60:FF:001480">
    <property type="entry name" value="Si:cabz01071911.3"/>
    <property type="match status" value="1"/>
</dbReference>
<evidence type="ECO:0000256" key="15">
    <source>
        <dbReference type="SAM" id="MobiDB-lite"/>
    </source>
</evidence>
<feature type="compositionally biased region" description="Polar residues" evidence="15">
    <location>
        <begin position="515"/>
        <end position="541"/>
    </location>
</feature>
<comment type="function">
    <text evidence="1">May be involved in transcriptional regulation.</text>
</comment>
<feature type="domain" description="C2H2-type" evidence="16">
    <location>
        <begin position="810"/>
        <end position="837"/>
    </location>
</feature>
<comment type="similarity">
    <text evidence="3">Belongs to the krueppel C2H2-type zinc-finger protein family.</text>
</comment>
<feature type="region of interest" description="Disordered" evidence="15">
    <location>
        <begin position="510"/>
        <end position="541"/>
    </location>
</feature>
<dbReference type="FunFam" id="3.30.160.60:FF:000065">
    <property type="entry name" value="B-cell CLL/lymphoma 6, member B"/>
    <property type="match status" value="1"/>
</dbReference>
<feature type="domain" description="C2H2-type" evidence="16">
    <location>
        <begin position="923"/>
        <end position="950"/>
    </location>
</feature>
<evidence type="ECO:0000256" key="6">
    <source>
        <dbReference type="ARBA" id="ARBA00022737"/>
    </source>
</evidence>
<evidence type="ECO:0000256" key="9">
    <source>
        <dbReference type="ARBA" id="ARBA00022843"/>
    </source>
</evidence>
<organism evidence="17 18">
    <name type="scientific">Plakobranchus ocellatus</name>
    <dbReference type="NCBI Taxonomy" id="259542"/>
    <lineage>
        <taxon>Eukaryota</taxon>
        <taxon>Metazoa</taxon>
        <taxon>Spiralia</taxon>
        <taxon>Lophotrochozoa</taxon>
        <taxon>Mollusca</taxon>
        <taxon>Gastropoda</taxon>
        <taxon>Heterobranchia</taxon>
        <taxon>Euthyneura</taxon>
        <taxon>Panpulmonata</taxon>
        <taxon>Sacoglossa</taxon>
        <taxon>Placobranchoidea</taxon>
        <taxon>Plakobranchidae</taxon>
        <taxon>Plakobranchus</taxon>
    </lineage>
</organism>
<keyword evidence="10" id="KW-0805">Transcription regulation</keyword>
<feature type="region of interest" description="Disordered" evidence="15">
    <location>
        <begin position="263"/>
        <end position="284"/>
    </location>
</feature>
<keyword evidence="4" id="KW-1017">Isopeptide bond</keyword>